<feature type="modified residue" description="4-aspartylphosphate" evidence="6">
    <location>
        <position position="52"/>
    </location>
</feature>
<dbReference type="HOGENOM" id="CLU_000445_0_3_7"/>
<dbReference type="InterPro" id="IPR003593">
    <property type="entry name" value="AAA+_ATPase"/>
</dbReference>
<dbReference type="InterPro" id="IPR025943">
    <property type="entry name" value="Sigma_54_int_dom_ATP-bd_2"/>
</dbReference>
<evidence type="ECO:0000256" key="6">
    <source>
        <dbReference type="PROSITE-ProRule" id="PRU00169"/>
    </source>
</evidence>
<dbReference type="RefSeq" id="WP_015852446.1">
    <property type="nucleotide sequence ID" value="NC_012881.1"/>
</dbReference>
<dbReference type="AlphaFoldDB" id="C6BYM3"/>
<dbReference type="GO" id="GO:0005524">
    <property type="term" value="F:ATP binding"/>
    <property type="evidence" value="ECO:0007669"/>
    <property type="project" value="UniProtKB-KW"/>
</dbReference>
<feature type="domain" description="Response regulatory" evidence="8">
    <location>
        <begin position="3"/>
        <end position="117"/>
    </location>
</feature>
<dbReference type="STRING" id="526222.Desal_2575"/>
<dbReference type="OrthoDB" id="9763792at2"/>
<dbReference type="InterPro" id="IPR002078">
    <property type="entry name" value="Sigma_54_int"/>
</dbReference>
<dbReference type="InterPro" id="IPR058031">
    <property type="entry name" value="AAA_lid_NorR"/>
</dbReference>
<evidence type="ECO:0000259" key="8">
    <source>
        <dbReference type="PROSITE" id="PS50110"/>
    </source>
</evidence>
<evidence type="ECO:0000313" key="10">
    <source>
        <dbReference type="Proteomes" id="UP000002601"/>
    </source>
</evidence>
<dbReference type="SUPFAM" id="SSF52540">
    <property type="entry name" value="P-loop containing nucleoside triphosphate hydrolases"/>
    <property type="match status" value="1"/>
</dbReference>
<dbReference type="GO" id="GO:0006355">
    <property type="term" value="P:regulation of DNA-templated transcription"/>
    <property type="evidence" value="ECO:0007669"/>
    <property type="project" value="InterPro"/>
</dbReference>
<dbReference type="GO" id="GO:0003677">
    <property type="term" value="F:DNA binding"/>
    <property type="evidence" value="ECO:0007669"/>
    <property type="project" value="UniProtKB-KW"/>
</dbReference>
<keyword evidence="5" id="KW-0804">Transcription</keyword>
<dbReference type="PROSITE" id="PS50110">
    <property type="entry name" value="RESPONSE_REGULATORY"/>
    <property type="match status" value="1"/>
</dbReference>
<dbReference type="FunFam" id="3.40.50.300:FF:000006">
    <property type="entry name" value="DNA-binding transcriptional regulator NtrC"/>
    <property type="match status" value="1"/>
</dbReference>
<dbReference type="PROSITE" id="PS50045">
    <property type="entry name" value="SIGMA54_INTERACT_4"/>
    <property type="match status" value="1"/>
</dbReference>
<feature type="domain" description="Sigma-54 factor interaction" evidence="7">
    <location>
        <begin position="137"/>
        <end position="366"/>
    </location>
</feature>
<dbReference type="Gene3D" id="3.40.50.300">
    <property type="entry name" value="P-loop containing nucleotide triphosphate hydrolases"/>
    <property type="match status" value="1"/>
</dbReference>
<dbReference type="SUPFAM" id="SSF46689">
    <property type="entry name" value="Homeodomain-like"/>
    <property type="match status" value="1"/>
</dbReference>
<dbReference type="Gene3D" id="1.10.10.60">
    <property type="entry name" value="Homeodomain-like"/>
    <property type="match status" value="1"/>
</dbReference>
<dbReference type="Pfam" id="PF00158">
    <property type="entry name" value="Sigma54_activat"/>
    <property type="match status" value="1"/>
</dbReference>
<dbReference type="InterPro" id="IPR025944">
    <property type="entry name" value="Sigma_54_int_dom_CS"/>
</dbReference>
<dbReference type="SMART" id="SM00448">
    <property type="entry name" value="REC"/>
    <property type="match status" value="1"/>
</dbReference>
<evidence type="ECO:0000256" key="3">
    <source>
        <dbReference type="ARBA" id="ARBA00023015"/>
    </source>
</evidence>
<dbReference type="InterPro" id="IPR001789">
    <property type="entry name" value="Sig_transdc_resp-reg_receiver"/>
</dbReference>
<dbReference type="SMART" id="SM00382">
    <property type="entry name" value="AAA"/>
    <property type="match status" value="1"/>
</dbReference>
<evidence type="ECO:0000256" key="1">
    <source>
        <dbReference type="ARBA" id="ARBA00022741"/>
    </source>
</evidence>
<name>C6BYM3_MARSD</name>
<dbReference type="GO" id="GO:0000160">
    <property type="term" value="P:phosphorelay signal transduction system"/>
    <property type="evidence" value="ECO:0007669"/>
    <property type="project" value="InterPro"/>
</dbReference>
<dbReference type="PANTHER" id="PTHR32071">
    <property type="entry name" value="TRANSCRIPTIONAL REGULATORY PROTEIN"/>
    <property type="match status" value="1"/>
</dbReference>
<dbReference type="PROSITE" id="PS00676">
    <property type="entry name" value="SIGMA54_INTERACT_2"/>
    <property type="match status" value="1"/>
</dbReference>
<dbReference type="Pfam" id="PF00072">
    <property type="entry name" value="Response_reg"/>
    <property type="match status" value="1"/>
</dbReference>
<sequence length="496" mass="54734">MGRILIIDDDVQVCETIESLIVRTGHEAVSSYNLRDGLSKVQSGDFDLVFLDISLPDGNGLDYLQQVKDSSGCPEVIILTGKGDADGAELAIQGGAWDFLVKPSSVKQITLSMRRALEFHEEKQNKAQCVALNLDNIVGKSVEIKGCYDLVAHASGSDANVLVNGETGTGKELFAQTIHENSKRSGNNFVVVDCASLTETLVESTLFGHKRGSFTGAQADRKGLIPLADKGTLFLDEVGEMPLSVQKSFLRVLQERTYRPVGENREFKSDFRLIAATNRDLEAMVAKGEFRQDLLYRIQTIHIHLPPLREREGDIRELTAFHLSRLSAQYGVPPKVASSDFYDVLDNYDWPGNVRQLFNVVEQAFVASGSGNTIYAMHLSDSLRIKLAKSNLRKSGQVLSEEVGQIDRNAAESAVQPVSEKKDTVILNRDSVLGNTVSDILTEELPPLKIFKGMAEKKYLEELLLRHEGDTATILKISGLSRSHFYALLKKHGIND</sequence>
<gene>
    <name evidence="9" type="ordered locus">Desal_2575</name>
</gene>
<keyword evidence="1" id="KW-0547">Nucleotide-binding</keyword>
<dbReference type="Pfam" id="PF25601">
    <property type="entry name" value="AAA_lid_14"/>
    <property type="match status" value="1"/>
</dbReference>
<dbReference type="eggNOG" id="COG2204">
    <property type="taxonomic scope" value="Bacteria"/>
</dbReference>
<dbReference type="Proteomes" id="UP000002601">
    <property type="component" value="Chromosome"/>
</dbReference>
<dbReference type="CDD" id="cd00009">
    <property type="entry name" value="AAA"/>
    <property type="match status" value="1"/>
</dbReference>
<dbReference type="PROSITE" id="PS00675">
    <property type="entry name" value="SIGMA54_INTERACT_1"/>
    <property type="match status" value="1"/>
</dbReference>
<keyword evidence="6" id="KW-0597">Phosphoprotein</keyword>
<dbReference type="InterPro" id="IPR011006">
    <property type="entry name" value="CheY-like_superfamily"/>
</dbReference>
<dbReference type="PANTHER" id="PTHR32071:SF113">
    <property type="entry name" value="ALGINATE BIOSYNTHESIS TRANSCRIPTIONAL REGULATORY PROTEIN ALGB"/>
    <property type="match status" value="1"/>
</dbReference>
<dbReference type="Gene3D" id="1.10.8.60">
    <property type="match status" value="1"/>
</dbReference>
<dbReference type="Gene3D" id="3.40.50.2300">
    <property type="match status" value="1"/>
</dbReference>
<proteinExistence type="predicted"/>
<accession>C6BYM3</accession>
<keyword evidence="2" id="KW-0067">ATP-binding</keyword>
<evidence type="ECO:0000259" key="7">
    <source>
        <dbReference type="PROSITE" id="PS50045"/>
    </source>
</evidence>
<evidence type="ECO:0000256" key="2">
    <source>
        <dbReference type="ARBA" id="ARBA00022840"/>
    </source>
</evidence>
<protein>
    <submittedName>
        <fullName evidence="9">Putative two component, sigma54 specific, transcriptional regulator, Fis family</fullName>
    </submittedName>
</protein>
<evidence type="ECO:0000256" key="4">
    <source>
        <dbReference type="ARBA" id="ARBA00023125"/>
    </source>
</evidence>
<dbReference type="InterPro" id="IPR009057">
    <property type="entry name" value="Homeodomain-like_sf"/>
</dbReference>
<organism evidence="9 10">
    <name type="scientific">Maridesulfovibrio salexigens (strain ATCC 14822 / DSM 2638 / NCIMB 8403 / VKM B-1763)</name>
    <name type="common">Desulfovibrio salexigens</name>
    <dbReference type="NCBI Taxonomy" id="526222"/>
    <lineage>
        <taxon>Bacteria</taxon>
        <taxon>Pseudomonadati</taxon>
        <taxon>Thermodesulfobacteriota</taxon>
        <taxon>Desulfovibrionia</taxon>
        <taxon>Desulfovibrionales</taxon>
        <taxon>Desulfovibrionaceae</taxon>
        <taxon>Maridesulfovibrio</taxon>
    </lineage>
</organism>
<reference evidence="9 10" key="1">
    <citation type="submission" date="2009-06" db="EMBL/GenBank/DDBJ databases">
        <title>Complete sequence of Desulfovibrio salexigens DSM 2638.</title>
        <authorList>
            <consortium name="US DOE Joint Genome Institute"/>
            <person name="Lucas S."/>
            <person name="Copeland A."/>
            <person name="Lapidus A."/>
            <person name="Glavina del Rio T."/>
            <person name="Tice H."/>
            <person name="Bruce D."/>
            <person name="Goodwin L."/>
            <person name="Pitluck S."/>
            <person name="Munk A.C."/>
            <person name="Brettin T."/>
            <person name="Detter J.C."/>
            <person name="Han C."/>
            <person name="Tapia R."/>
            <person name="Larimer F."/>
            <person name="Land M."/>
            <person name="Hauser L."/>
            <person name="Kyrpides N."/>
            <person name="Anderson I."/>
            <person name="Wall J.D."/>
            <person name="Arkin A.P."/>
            <person name="Dehal P."/>
            <person name="Chivian D."/>
            <person name="Giles B."/>
            <person name="Hazen T.C."/>
        </authorList>
    </citation>
    <scope>NUCLEOTIDE SEQUENCE [LARGE SCALE GENOMIC DNA]</scope>
    <source>
        <strain evidence="10">ATCC 14822 / DSM 2638 / NCIMB 8403 / VKM B-1763</strain>
    </source>
</reference>
<dbReference type="EMBL" id="CP001649">
    <property type="protein sequence ID" value="ACS80630.1"/>
    <property type="molecule type" value="Genomic_DNA"/>
</dbReference>
<keyword evidence="3" id="KW-0805">Transcription regulation</keyword>
<dbReference type="SUPFAM" id="SSF52172">
    <property type="entry name" value="CheY-like"/>
    <property type="match status" value="1"/>
</dbReference>
<dbReference type="InterPro" id="IPR027417">
    <property type="entry name" value="P-loop_NTPase"/>
</dbReference>
<keyword evidence="10" id="KW-1185">Reference proteome</keyword>
<dbReference type="KEGG" id="dsa:Desal_2575"/>
<keyword evidence="4" id="KW-0238">DNA-binding</keyword>
<dbReference type="InterPro" id="IPR025662">
    <property type="entry name" value="Sigma_54_int_dom_ATP-bd_1"/>
</dbReference>
<dbReference type="PROSITE" id="PS00688">
    <property type="entry name" value="SIGMA54_INTERACT_3"/>
    <property type="match status" value="1"/>
</dbReference>
<dbReference type="CDD" id="cd00156">
    <property type="entry name" value="REC"/>
    <property type="match status" value="1"/>
</dbReference>
<evidence type="ECO:0000256" key="5">
    <source>
        <dbReference type="ARBA" id="ARBA00023163"/>
    </source>
</evidence>
<evidence type="ECO:0000313" key="9">
    <source>
        <dbReference type="EMBL" id="ACS80630.1"/>
    </source>
</evidence>